<dbReference type="OrthoDB" id="552353at2"/>
<proteinExistence type="predicted"/>
<dbReference type="Proteomes" id="UP000433652">
    <property type="component" value="Unassembled WGS sequence"/>
</dbReference>
<evidence type="ECO:0008006" key="4">
    <source>
        <dbReference type="Google" id="ProtNLM"/>
    </source>
</evidence>
<reference evidence="2 3" key="1">
    <citation type="submission" date="2019-12" db="EMBL/GenBank/DDBJ databases">
        <title>Genomic-based taxomic classification of the family Erythrobacteraceae.</title>
        <authorList>
            <person name="Xu L."/>
        </authorList>
    </citation>
    <scope>NUCLEOTIDE SEQUENCE [LARGE SCALE GENOMIC DNA]</scope>
    <source>
        <strain evidence="2 3">MCCC 1K01500</strain>
    </source>
</reference>
<keyword evidence="3" id="KW-1185">Reference proteome</keyword>
<feature type="transmembrane region" description="Helical" evidence="1">
    <location>
        <begin position="101"/>
        <end position="120"/>
    </location>
</feature>
<protein>
    <recommendedName>
        <fullName evidence="4">DMSO/TMAO reductase YedYZ, heme-binding membrane subunit</fullName>
    </recommendedName>
</protein>
<keyword evidence="1" id="KW-0812">Transmembrane</keyword>
<feature type="transmembrane region" description="Helical" evidence="1">
    <location>
        <begin position="34"/>
        <end position="53"/>
    </location>
</feature>
<dbReference type="EMBL" id="WTYM01000030">
    <property type="protein sequence ID" value="MXO58768.1"/>
    <property type="molecule type" value="Genomic_DNA"/>
</dbReference>
<organism evidence="2 3">
    <name type="scientific">Croceibacterium salegens</name>
    <dbReference type="NCBI Taxonomy" id="1737568"/>
    <lineage>
        <taxon>Bacteria</taxon>
        <taxon>Pseudomonadati</taxon>
        <taxon>Pseudomonadota</taxon>
        <taxon>Alphaproteobacteria</taxon>
        <taxon>Sphingomonadales</taxon>
        <taxon>Erythrobacteraceae</taxon>
        <taxon>Croceibacterium</taxon>
    </lineage>
</organism>
<feature type="transmembrane region" description="Helical" evidence="1">
    <location>
        <begin position="74"/>
        <end position="95"/>
    </location>
</feature>
<sequence length="193" mass="21738">MPKYWPTLLALLVGFAALVLGFHTHIGGEDHLHAASRFTARVGFPFLIIAYSASSLARLWPNDLTKALLRNRKWWGLGFATTHTVHLFALVHVLAAQAEPVNYLVLSPAIFAYVLLYAMALTSWKWAYKALGKWWKRLHTFGIHYLWLIYAAAYVLRIQDPGQRAIAIPFALTAFGALGLRIAAWRKGKARRA</sequence>
<evidence type="ECO:0000313" key="2">
    <source>
        <dbReference type="EMBL" id="MXO58768.1"/>
    </source>
</evidence>
<keyword evidence="1" id="KW-1133">Transmembrane helix</keyword>
<feature type="transmembrane region" description="Helical" evidence="1">
    <location>
        <begin position="165"/>
        <end position="184"/>
    </location>
</feature>
<comment type="caution">
    <text evidence="2">The sequence shown here is derived from an EMBL/GenBank/DDBJ whole genome shotgun (WGS) entry which is preliminary data.</text>
</comment>
<gene>
    <name evidence="2" type="ORF">GRI89_04340</name>
</gene>
<accession>A0A6I4STR0</accession>
<evidence type="ECO:0000313" key="3">
    <source>
        <dbReference type="Proteomes" id="UP000433652"/>
    </source>
</evidence>
<feature type="transmembrane region" description="Helical" evidence="1">
    <location>
        <begin position="141"/>
        <end position="159"/>
    </location>
</feature>
<dbReference type="AlphaFoldDB" id="A0A6I4STR0"/>
<keyword evidence="1" id="KW-0472">Membrane</keyword>
<name>A0A6I4STR0_9SPHN</name>
<dbReference type="RefSeq" id="WP_159792557.1">
    <property type="nucleotide sequence ID" value="NZ_WTYM01000030.1"/>
</dbReference>
<evidence type="ECO:0000256" key="1">
    <source>
        <dbReference type="SAM" id="Phobius"/>
    </source>
</evidence>